<dbReference type="Pfam" id="PF01841">
    <property type="entry name" value="Transglut_core"/>
    <property type="match status" value="1"/>
</dbReference>
<accession>A0A0G0NHD0</accession>
<keyword evidence="1" id="KW-0812">Transmembrane</keyword>
<evidence type="ECO:0000256" key="1">
    <source>
        <dbReference type="SAM" id="Phobius"/>
    </source>
</evidence>
<evidence type="ECO:0000313" key="4">
    <source>
        <dbReference type="Proteomes" id="UP000034081"/>
    </source>
</evidence>
<name>A0A0G0NHD0_9BACT</name>
<evidence type="ECO:0000259" key="2">
    <source>
        <dbReference type="SMART" id="SM00460"/>
    </source>
</evidence>
<dbReference type="PANTHER" id="PTHR33490">
    <property type="entry name" value="BLR5614 PROTEIN-RELATED"/>
    <property type="match status" value="1"/>
</dbReference>
<dbReference type="SUPFAM" id="SSF54001">
    <property type="entry name" value="Cysteine proteinases"/>
    <property type="match status" value="1"/>
</dbReference>
<dbReference type="PANTHER" id="PTHR33490:SF6">
    <property type="entry name" value="SLL1049 PROTEIN"/>
    <property type="match status" value="1"/>
</dbReference>
<dbReference type="InterPro" id="IPR038765">
    <property type="entry name" value="Papain-like_cys_pep_sf"/>
</dbReference>
<reference evidence="3 4" key="1">
    <citation type="journal article" date="2015" name="Nature">
        <title>rRNA introns, odd ribosomes, and small enigmatic genomes across a large radiation of phyla.</title>
        <authorList>
            <person name="Brown C.T."/>
            <person name="Hug L.A."/>
            <person name="Thomas B.C."/>
            <person name="Sharon I."/>
            <person name="Castelle C.J."/>
            <person name="Singh A."/>
            <person name="Wilkins M.J."/>
            <person name="Williams K.H."/>
            <person name="Banfield J.F."/>
        </authorList>
    </citation>
    <scope>NUCLEOTIDE SEQUENCE [LARGE SCALE GENOMIC DNA]</scope>
</reference>
<dbReference type="AlphaFoldDB" id="A0A0G0NHD0"/>
<feature type="transmembrane region" description="Helical" evidence="1">
    <location>
        <begin position="14"/>
        <end position="33"/>
    </location>
</feature>
<feature type="domain" description="Transglutaminase-like" evidence="2">
    <location>
        <begin position="361"/>
        <end position="432"/>
    </location>
</feature>
<gene>
    <name evidence="3" type="ORF">UT08_C0008G0050</name>
</gene>
<sequence length="635" mass="73537">MTNNTFHRIIIIEYLKYILLFLTFFMFVVFYPANVLAINNFNIDVQSGYKINEEGKAHITNTVNIINNNPNLYSKSFIFNIFGQNPDNIRIYEKGDLLNFDKKNYNSNTELRVHFKDSVVGIDNSRTFLITYEDNSLFKQTSDIKEIYIPKLTNTDNFNNYSVKISVPTSFGEDMYISQEPRSVMNSADVNEYLFYKNDFQDSGIKFIFGEFQTFSFNLNFHIENPLKKSSVIEVAIPPGTALQEMYYKEILPRPREIKVDDDGNWLALFELKPREKLDIKTSGYARIFSKSRSLIQPKASTLLKNTLPTQYWQSEDPLLKEAASNLNSPEDIYNFVVNKLSYNFDRVKPNIERYGAKAAFLSPTDAICMEFTDLFIALARAKGIPAREINGFAYSDNPRVLPLSLVADVLHAWPEYWSDIENNWISVDPTWEATSGQDYFNSFDLKHFTFAIHGIDSQKPYSAGSYKLGTNPQKDVYILPSELGDVVKNDIKIEYKIINSIPFLKGKLEVEFVNTGQNALYSVKPEIFLSDKQYHTKYIEVLPPYSSYGMDVEFKWGFLAKYAPAIIKIAAYRTETEIPINKNRVIIFQLFIIFLSILCILLVIFYRIKGKNKIKINEIYKKLQKIFTNKRKHP</sequence>
<comment type="caution">
    <text evidence="3">The sequence shown here is derived from an EMBL/GenBank/DDBJ whole genome shotgun (WGS) entry which is preliminary data.</text>
</comment>
<evidence type="ECO:0000313" key="3">
    <source>
        <dbReference type="EMBL" id="KKQ85294.1"/>
    </source>
</evidence>
<protein>
    <recommendedName>
        <fullName evidence="2">Transglutaminase-like domain-containing protein</fullName>
    </recommendedName>
</protein>
<organism evidence="3 4">
    <name type="scientific">Candidatus Woesebacteria bacterium GW2011_GWB1_38_8</name>
    <dbReference type="NCBI Taxonomy" id="1618570"/>
    <lineage>
        <taxon>Bacteria</taxon>
        <taxon>Candidatus Woeseibacteriota</taxon>
    </lineage>
</organism>
<keyword evidence="1" id="KW-1133">Transmembrane helix</keyword>
<dbReference type="EMBL" id="LBVL01000008">
    <property type="protein sequence ID" value="KKQ85294.1"/>
    <property type="molecule type" value="Genomic_DNA"/>
</dbReference>
<feature type="transmembrane region" description="Helical" evidence="1">
    <location>
        <begin position="587"/>
        <end position="607"/>
    </location>
</feature>
<dbReference type="InterPro" id="IPR002931">
    <property type="entry name" value="Transglutaminase-like"/>
</dbReference>
<keyword evidence="1" id="KW-0472">Membrane</keyword>
<dbReference type="STRING" id="1618570.UT08_C0008G0050"/>
<proteinExistence type="predicted"/>
<dbReference type="Proteomes" id="UP000034081">
    <property type="component" value="Unassembled WGS sequence"/>
</dbReference>
<dbReference type="Gene3D" id="3.10.620.30">
    <property type="match status" value="1"/>
</dbReference>
<dbReference type="SMART" id="SM00460">
    <property type="entry name" value="TGc"/>
    <property type="match status" value="1"/>
</dbReference>